<proteinExistence type="inferred from homology"/>
<dbReference type="SUPFAM" id="SSF56024">
    <property type="entry name" value="Phospholipase D/nuclease"/>
    <property type="match status" value="2"/>
</dbReference>
<sequence length="516" mass="58906">MVGYLVKSKTNKEDTKNFENLTINNVVTVDEESNNRGGCMRGTKWWHFSCIPIFASLILIFLVILLPTLDEIDLRMQFMLNKQVSANQDNCSFNIVESIPEGLIYTNYTITNPSTFEVWKNLIRIAEHTIEIGSFYWSLSKSKSFPTESSQGDEIFQNLLNAGVNRNITIKIAQNVPSKSFPATDAEYLIQKKAAEVKFLNFDIFFGSGVLHTKFWIVDRKHLYLGSANLDWRALTQARFNISALGLFEFIRGLFRAIYLLQQVKELGIVFYNCSSVAEDLGKIFDVYWMVGNQTTLPKKWPDSLNTVYNFKNPFNIDVNGEKNSFYISSSPPQFSPKGRTDDLVALLKVIKQAKEFIHISVMEYMPLIEFGKHRRFWPDIDNALRKAVVENNIKLRLLISQWKNTKPIMIPFLKSLLALNNVTKNAVVEIKWFKVNANSSQAKIPYARVNHNKYMVTDSGGFIGTSNWSGDYFMTTAGVSVVSHNVNGSANAIQKELNAVFERDWNSTFAYPLLK</sequence>
<evidence type="ECO:0000313" key="4">
    <source>
        <dbReference type="EMBL" id="KAK6644921.1"/>
    </source>
</evidence>
<reference evidence="4 5" key="1">
    <citation type="submission" date="2023-10" db="EMBL/GenBank/DDBJ databases">
        <title>Genomes of two closely related lineages of the louse Polyplax serrata with different host specificities.</title>
        <authorList>
            <person name="Martinu J."/>
            <person name="Tarabai H."/>
            <person name="Stefka J."/>
            <person name="Hypsa V."/>
        </authorList>
    </citation>
    <scope>NUCLEOTIDE SEQUENCE [LARGE SCALE GENOMIC DNA]</scope>
    <source>
        <strain evidence="4">HR10_N</strain>
    </source>
</reference>
<keyword evidence="2" id="KW-0812">Transmembrane</keyword>
<dbReference type="GO" id="GO:0003824">
    <property type="term" value="F:catalytic activity"/>
    <property type="evidence" value="ECO:0007669"/>
    <property type="project" value="InterPro"/>
</dbReference>
<dbReference type="AlphaFoldDB" id="A0AAN8XRP2"/>
<comment type="caution">
    <text evidence="4">The sequence shown here is derived from an EMBL/GenBank/DDBJ whole genome shotgun (WGS) entry which is preliminary data.</text>
</comment>
<dbReference type="SMART" id="SM00155">
    <property type="entry name" value="PLDc"/>
    <property type="match status" value="2"/>
</dbReference>
<accession>A0AAN8XRP2</accession>
<dbReference type="EMBL" id="JAWJWE010000001">
    <property type="protein sequence ID" value="KAK6644921.1"/>
    <property type="molecule type" value="Genomic_DNA"/>
</dbReference>
<feature type="domain" description="PLD phosphodiesterase" evidence="3">
    <location>
        <begin position="447"/>
        <end position="473"/>
    </location>
</feature>
<feature type="domain" description="PLD phosphodiesterase" evidence="3">
    <location>
        <begin position="207"/>
        <end position="234"/>
    </location>
</feature>
<gene>
    <name evidence="4" type="ORF">RUM43_001197</name>
</gene>
<dbReference type="PROSITE" id="PS50035">
    <property type="entry name" value="PLD"/>
    <property type="match status" value="2"/>
</dbReference>
<dbReference type="CDD" id="cd09106">
    <property type="entry name" value="PLDc_vPLD3_4_5_like_1"/>
    <property type="match status" value="1"/>
</dbReference>
<name>A0AAN8XRP2_POLSC</name>
<dbReference type="InterPro" id="IPR032803">
    <property type="entry name" value="PLDc_3"/>
</dbReference>
<evidence type="ECO:0000256" key="1">
    <source>
        <dbReference type="ARBA" id="ARBA00008664"/>
    </source>
</evidence>
<comment type="similarity">
    <text evidence="1">Belongs to the phospholipase D family.</text>
</comment>
<dbReference type="InterPro" id="IPR050874">
    <property type="entry name" value="Diverse_PLD-related"/>
</dbReference>
<keyword evidence="2" id="KW-1133">Transmembrane helix</keyword>
<dbReference type="PANTHER" id="PTHR10185">
    <property type="entry name" value="PHOSPHOLIPASE D - RELATED"/>
    <property type="match status" value="1"/>
</dbReference>
<evidence type="ECO:0000259" key="3">
    <source>
        <dbReference type="PROSITE" id="PS50035"/>
    </source>
</evidence>
<protein>
    <recommendedName>
        <fullName evidence="3">PLD phosphodiesterase domain-containing protein</fullName>
    </recommendedName>
</protein>
<organism evidence="4 5">
    <name type="scientific">Polyplax serrata</name>
    <name type="common">Common mouse louse</name>
    <dbReference type="NCBI Taxonomy" id="468196"/>
    <lineage>
        <taxon>Eukaryota</taxon>
        <taxon>Metazoa</taxon>
        <taxon>Ecdysozoa</taxon>
        <taxon>Arthropoda</taxon>
        <taxon>Hexapoda</taxon>
        <taxon>Insecta</taxon>
        <taxon>Pterygota</taxon>
        <taxon>Neoptera</taxon>
        <taxon>Paraneoptera</taxon>
        <taxon>Psocodea</taxon>
        <taxon>Troctomorpha</taxon>
        <taxon>Phthiraptera</taxon>
        <taxon>Anoplura</taxon>
        <taxon>Polyplacidae</taxon>
        <taxon>Polyplax</taxon>
    </lineage>
</organism>
<dbReference type="Proteomes" id="UP001372834">
    <property type="component" value="Unassembled WGS sequence"/>
</dbReference>
<dbReference type="Gene3D" id="3.30.870.10">
    <property type="entry name" value="Endonuclease Chain A"/>
    <property type="match status" value="2"/>
</dbReference>
<dbReference type="InterPro" id="IPR001736">
    <property type="entry name" value="PLipase_D/transphosphatidylase"/>
</dbReference>
<evidence type="ECO:0000256" key="2">
    <source>
        <dbReference type="SAM" id="Phobius"/>
    </source>
</evidence>
<evidence type="ECO:0000313" key="5">
    <source>
        <dbReference type="Proteomes" id="UP001372834"/>
    </source>
</evidence>
<dbReference type="Pfam" id="PF00614">
    <property type="entry name" value="PLDc"/>
    <property type="match status" value="1"/>
</dbReference>
<feature type="transmembrane region" description="Helical" evidence="2">
    <location>
        <begin position="45"/>
        <end position="69"/>
    </location>
</feature>
<keyword evidence="2" id="KW-0472">Membrane</keyword>
<dbReference type="Pfam" id="PF13918">
    <property type="entry name" value="PLDc_3"/>
    <property type="match status" value="1"/>
</dbReference>
<dbReference type="PANTHER" id="PTHR10185:SF17">
    <property type="entry name" value="GM01519P-RELATED"/>
    <property type="match status" value="1"/>
</dbReference>